<evidence type="ECO:0000256" key="1">
    <source>
        <dbReference type="ARBA" id="ARBA00004141"/>
    </source>
</evidence>
<evidence type="ECO:0000313" key="11">
    <source>
        <dbReference type="EMBL" id="KKU64718.1"/>
    </source>
</evidence>
<dbReference type="InterPro" id="IPR039528">
    <property type="entry name" value="DPM1-like"/>
</dbReference>
<feature type="domain" description="GtrA/DPMS transmembrane" evidence="10">
    <location>
        <begin position="255"/>
        <end position="377"/>
    </location>
</feature>
<dbReference type="STRING" id="1618364.UX86_C0005G0001"/>
<dbReference type="InterPro" id="IPR001173">
    <property type="entry name" value="Glyco_trans_2-like"/>
</dbReference>
<evidence type="ECO:0000256" key="8">
    <source>
        <dbReference type="SAM" id="Phobius"/>
    </source>
</evidence>
<comment type="subcellular location">
    <subcellularLocation>
        <location evidence="1">Membrane</location>
        <topology evidence="1">Multi-pass membrane protein</topology>
    </subcellularLocation>
</comment>
<keyword evidence="5 8" id="KW-0812">Transmembrane</keyword>
<dbReference type="PANTHER" id="PTHR43398:SF1">
    <property type="entry name" value="DOLICHOL-PHOSPHATE MANNOSYLTRANSFERASE SUBUNIT 1"/>
    <property type="match status" value="1"/>
</dbReference>
<dbReference type="CDD" id="cd06442">
    <property type="entry name" value="DPM1_like"/>
    <property type="match status" value="1"/>
</dbReference>
<keyword evidence="4 11" id="KW-0808">Transferase</keyword>
<dbReference type="InterPro" id="IPR007267">
    <property type="entry name" value="GtrA_DPMS_TM"/>
</dbReference>
<dbReference type="Proteomes" id="UP000034502">
    <property type="component" value="Unassembled WGS sequence"/>
</dbReference>
<dbReference type="GO" id="GO:0009247">
    <property type="term" value="P:glycolipid biosynthetic process"/>
    <property type="evidence" value="ECO:0007669"/>
    <property type="project" value="TreeGrafter"/>
</dbReference>
<dbReference type="Pfam" id="PF04138">
    <property type="entry name" value="GtrA_DPMS_TM"/>
    <property type="match status" value="1"/>
</dbReference>
<dbReference type="GO" id="GO:0000271">
    <property type="term" value="P:polysaccharide biosynthetic process"/>
    <property type="evidence" value="ECO:0007669"/>
    <property type="project" value="InterPro"/>
</dbReference>
<evidence type="ECO:0000256" key="3">
    <source>
        <dbReference type="ARBA" id="ARBA00022676"/>
    </source>
</evidence>
<feature type="transmembrane region" description="Helical" evidence="8">
    <location>
        <begin position="322"/>
        <end position="345"/>
    </location>
</feature>
<evidence type="ECO:0000259" key="9">
    <source>
        <dbReference type="Pfam" id="PF00535"/>
    </source>
</evidence>
<dbReference type="GO" id="GO:0004582">
    <property type="term" value="F:dolichyl-phosphate beta-D-mannosyltransferase activity"/>
    <property type="evidence" value="ECO:0007669"/>
    <property type="project" value="UniProtKB-EC"/>
</dbReference>
<name>A0A0G1UF13_9BACT</name>
<gene>
    <name evidence="11" type="ORF">UX86_C0005G0001</name>
</gene>
<dbReference type="EC" id="2.4.1.83" evidence="11"/>
<dbReference type="Gene3D" id="3.90.550.10">
    <property type="entry name" value="Spore Coat Polysaccharide Biosynthesis Protein SpsA, Chain A"/>
    <property type="match status" value="1"/>
</dbReference>
<feature type="transmembrane region" description="Helical" evidence="8">
    <location>
        <begin position="351"/>
        <end position="372"/>
    </location>
</feature>
<dbReference type="AlphaFoldDB" id="A0A0G1UF13"/>
<dbReference type="EMBL" id="LCNU01000005">
    <property type="protein sequence ID" value="KKU64718.1"/>
    <property type="molecule type" value="Genomic_DNA"/>
</dbReference>
<accession>A0A0G1UF13</accession>
<evidence type="ECO:0000259" key="10">
    <source>
        <dbReference type="Pfam" id="PF04138"/>
    </source>
</evidence>
<dbReference type="GO" id="GO:0016020">
    <property type="term" value="C:membrane"/>
    <property type="evidence" value="ECO:0007669"/>
    <property type="project" value="UniProtKB-SubCell"/>
</dbReference>
<reference evidence="11 12" key="1">
    <citation type="journal article" date="2015" name="Nature">
        <title>rRNA introns, odd ribosomes, and small enigmatic genomes across a large radiation of phyla.</title>
        <authorList>
            <person name="Brown C.T."/>
            <person name="Hug L.A."/>
            <person name="Thomas B.C."/>
            <person name="Sharon I."/>
            <person name="Castelle C.J."/>
            <person name="Singh A."/>
            <person name="Wilkins M.J."/>
            <person name="Williams K.H."/>
            <person name="Banfield J.F."/>
        </authorList>
    </citation>
    <scope>NUCLEOTIDE SEQUENCE [LARGE SCALE GENOMIC DNA]</scope>
</reference>
<evidence type="ECO:0000256" key="6">
    <source>
        <dbReference type="ARBA" id="ARBA00022989"/>
    </source>
</evidence>
<keyword evidence="3 11" id="KW-0328">Glycosyltransferase</keyword>
<dbReference type="InterPro" id="IPR029044">
    <property type="entry name" value="Nucleotide-diphossugar_trans"/>
</dbReference>
<proteinExistence type="inferred from homology"/>
<organism evidence="11 12">
    <name type="scientific">Candidatus Amesbacteria bacterium GW2011_GWC1_47_15</name>
    <dbReference type="NCBI Taxonomy" id="1618364"/>
    <lineage>
        <taxon>Bacteria</taxon>
        <taxon>Candidatus Amesiibacteriota</taxon>
    </lineage>
</organism>
<feature type="domain" description="Glycosyltransferase 2-like" evidence="9">
    <location>
        <begin position="10"/>
        <end position="180"/>
    </location>
</feature>
<evidence type="ECO:0000256" key="5">
    <source>
        <dbReference type="ARBA" id="ARBA00022692"/>
    </source>
</evidence>
<comment type="caution">
    <text evidence="11">The sequence shown here is derived from an EMBL/GenBank/DDBJ whole genome shotgun (WGS) entry which is preliminary data.</text>
</comment>
<feature type="transmembrane region" description="Helical" evidence="8">
    <location>
        <begin position="280"/>
        <end position="301"/>
    </location>
</feature>
<sequence length="381" mass="43273">MIQLVARVVIIIPTFNEKDNTVRMIDTLAGILPEIRDHQVELLYVDGNSPDGTADVVRDKQKELKWLHLLVETKKEGLGMAYAKGMTHAMKELKADWLMEFDSDFQHPPQDIPRLIAEIDNGYDYILGSRYIPGGSIPSEWGFKRKFLSVVGNHVARITLLLPGIHDVTGGFKLARVKGFMDEFDFGRLLSRSFAYKIHLLHYMVQKGARVKEVPFHFAHRTAGESKIIKNEMQETLRVIFLLQLNNPKIRRFFKFAAVGGTGLVLQTLIFEILGLKLRLFSPAVATVIGGELAIVNNFLLNNFWTFSDHRVVGAKIFGKFLQFNFTSLLALGIQFVILSIGEYVAGGNEWVIRGFYFAALVIVLITNYIIYNKIIWKVKK</sequence>
<evidence type="ECO:0000256" key="4">
    <source>
        <dbReference type="ARBA" id="ARBA00022679"/>
    </source>
</evidence>
<keyword evidence="7 8" id="KW-0472">Membrane</keyword>
<keyword evidence="6 8" id="KW-1133">Transmembrane helix</keyword>
<evidence type="ECO:0000313" key="12">
    <source>
        <dbReference type="Proteomes" id="UP000034502"/>
    </source>
</evidence>
<dbReference type="SUPFAM" id="SSF53448">
    <property type="entry name" value="Nucleotide-diphospho-sugar transferases"/>
    <property type="match status" value="1"/>
</dbReference>
<evidence type="ECO:0000256" key="7">
    <source>
        <dbReference type="ARBA" id="ARBA00023136"/>
    </source>
</evidence>
<evidence type="ECO:0000256" key="2">
    <source>
        <dbReference type="ARBA" id="ARBA00006739"/>
    </source>
</evidence>
<protein>
    <submittedName>
        <fullName evidence="11">Dolichyl-phosphate beta-D-mannosyltransferase, dolichol-phosphate mannosyltransferase</fullName>
        <ecNumber evidence="11">2.4.1.83</ecNumber>
    </submittedName>
</protein>
<dbReference type="Pfam" id="PF00535">
    <property type="entry name" value="Glycos_transf_2"/>
    <property type="match status" value="1"/>
</dbReference>
<comment type="similarity">
    <text evidence="2">Belongs to the glycosyltransferase 2 family.</text>
</comment>
<dbReference type="PANTHER" id="PTHR43398">
    <property type="entry name" value="DOLICHOL-PHOSPHATE MANNOSYLTRANSFERASE SUBUNIT 1"/>
    <property type="match status" value="1"/>
</dbReference>
<feature type="transmembrane region" description="Helical" evidence="8">
    <location>
        <begin position="253"/>
        <end position="274"/>
    </location>
</feature>